<organism evidence="1">
    <name type="scientific">Rhizophora mucronata</name>
    <name type="common">Asiatic mangrove</name>
    <dbReference type="NCBI Taxonomy" id="61149"/>
    <lineage>
        <taxon>Eukaryota</taxon>
        <taxon>Viridiplantae</taxon>
        <taxon>Streptophyta</taxon>
        <taxon>Embryophyta</taxon>
        <taxon>Tracheophyta</taxon>
        <taxon>Spermatophyta</taxon>
        <taxon>Magnoliopsida</taxon>
        <taxon>eudicotyledons</taxon>
        <taxon>Gunneridae</taxon>
        <taxon>Pentapetalae</taxon>
        <taxon>rosids</taxon>
        <taxon>fabids</taxon>
        <taxon>Malpighiales</taxon>
        <taxon>Rhizophoraceae</taxon>
        <taxon>Rhizophora</taxon>
    </lineage>
</organism>
<name>A0A2P2P826_RHIMU</name>
<accession>A0A2P2P826</accession>
<protein>
    <submittedName>
        <fullName evidence="1">Uncharacterized protein</fullName>
    </submittedName>
</protein>
<proteinExistence type="predicted"/>
<reference evidence="1" key="1">
    <citation type="submission" date="2018-02" db="EMBL/GenBank/DDBJ databases">
        <title>Rhizophora mucronata_Transcriptome.</title>
        <authorList>
            <person name="Meera S.P."/>
            <person name="Sreeshan A."/>
            <person name="Augustine A."/>
        </authorList>
    </citation>
    <scope>NUCLEOTIDE SEQUENCE</scope>
    <source>
        <tissue evidence="1">Leaf</tissue>
    </source>
</reference>
<dbReference type="EMBL" id="GGEC01070422">
    <property type="protein sequence ID" value="MBX50906.1"/>
    <property type="molecule type" value="Transcribed_RNA"/>
</dbReference>
<sequence length="66" mass="7698">MRYAVENFVTYPHLPTTEAANIHQHVFSFSPPLKEPLLLTKRRKTKDKKKILNVLLQLLTKKAQVN</sequence>
<evidence type="ECO:0000313" key="1">
    <source>
        <dbReference type="EMBL" id="MBX50906.1"/>
    </source>
</evidence>
<dbReference type="AlphaFoldDB" id="A0A2P2P826"/>